<feature type="compositionally biased region" description="Pro residues" evidence="1">
    <location>
        <begin position="919"/>
        <end position="928"/>
    </location>
</feature>
<evidence type="ECO:0000256" key="1">
    <source>
        <dbReference type="SAM" id="MobiDB-lite"/>
    </source>
</evidence>
<protein>
    <submittedName>
        <fullName evidence="2">Uncharacterized protein</fullName>
    </submittedName>
</protein>
<feature type="compositionally biased region" description="Polar residues" evidence="1">
    <location>
        <begin position="754"/>
        <end position="763"/>
    </location>
</feature>
<feature type="compositionally biased region" description="Pro residues" evidence="1">
    <location>
        <begin position="637"/>
        <end position="657"/>
    </location>
</feature>
<feature type="region of interest" description="Disordered" evidence="1">
    <location>
        <begin position="483"/>
        <end position="570"/>
    </location>
</feature>
<feature type="compositionally biased region" description="Basic and acidic residues" evidence="1">
    <location>
        <begin position="387"/>
        <end position="407"/>
    </location>
</feature>
<dbReference type="InParanoid" id="W4KN08"/>
<evidence type="ECO:0000313" key="3">
    <source>
        <dbReference type="Proteomes" id="UP000030671"/>
    </source>
</evidence>
<feature type="compositionally biased region" description="Basic and acidic residues" evidence="1">
    <location>
        <begin position="41"/>
        <end position="54"/>
    </location>
</feature>
<feature type="compositionally biased region" description="Polar residues" evidence="1">
    <location>
        <begin position="662"/>
        <end position="671"/>
    </location>
</feature>
<feature type="region of interest" description="Disordered" evidence="1">
    <location>
        <begin position="719"/>
        <end position="829"/>
    </location>
</feature>
<feature type="compositionally biased region" description="Basic residues" evidence="1">
    <location>
        <begin position="674"/>
        <end position="683"/>
    </location>
</feature>
<feature type="compositionally biased region" description="Basic and acidic residues" evidence="1">
    <location>
        <begin position="785"/>
        <end position="797"/>
    </location>
</feature>
<accession>W4KN08</accession>
<feature type="compositionally biased region" description="Polar residues" evidence="1">
    <location>
        <begin position="601"/>
        <end position="617"/>
    </location>
</feature>
<feature type="compositionally biased region" description="Basic residues" evidence="1">
    <location>
        <begin position="12"/>
        <end position="25"/>
    </location>
</feature>
<feature type="region of interest" description="Disordered" evidence="1">
    <location>
        <begin position="1"/>
        <end position="73"/>
    </location>
</feature>
<feature type="compositionally biased region" description="Basic and acidic residues" evidence="1">
    <location>
        <begin position="420"/>
        <end position="430"/>
    </location>
</feature>
<feature type="region of interest" description="Disordered" evidence="1">
    <location>
        <begin position="953"/>
        <end position="999"/>
    </location>
</feature>
<reference evidence="2 3" key="1">
    <citation type="journal article" date="2012" name="New Phytol.">
        <title>Insight into trade-off between wood decay and parasitism from the genome of a fungal forest pathogen.</title>
        <authorList>
            <person name="Olson A."/>
            <person name="Aerts A."/>
            <person name="Asiegbu F."/>
            <person name="Belbahri L."/>
            <person name="Bouzid O."/>
            <person name="Broberg A."/>
            <person name="Canback B."/>
            <person name="Coutinho P.M."/>
            <person name="Cullen D."/>
            <person name="Dalman K."/>
            <person name="Deflorio G."/>
            <person name="van Diepen L.T."/>
            <person name="Dunand C."/>
            <person name="Duplessis S."/>
            <person name="Durling M."/>
            <person name="Gonthier P."/>
            <person name="Grimwood J."/>
            <person name="Fossdal C.G."/>
            <person name="Hansson D."/>
            <person name="Henrissat B."/>
            <person name="Hietala A."/>
            <person name="Himmelstrand K."/>
            <person name="Hoffmeister D."/>
            <person name="Hogberg N."/>
            <person name="James T.Y."/>
            <person name="Karlsson M."/>
            <person name="Kohler A."/>
            <person name="Kues U."/>
            <person name="Lee Y.H."/>
            <person name="Lin Y.C."/>
            <person name="Lind M."/>
            <person name="Lindquist E."/>
            <person name="Lombard V."/>
            <person name="Lucas S."/>
            <person name="Lunden K."/>
            <person name="Morin E."/>
            <person name="Murat C."/>
            <person name="Park J."/>
            <person name="Raffaello T."/>
            <person name="Rouze P."/>
            <person name="Salamov A."/>
            <person name="Schmutz J."/>
            <person name="Solheim H."/>
            <person name="Stahlberg J."/>
            <person name="Velez H."/>
            <person name="de Vries R.P."/>
            <person name="Wiebenga A."/>
            <person name="Woodward S."/>
            <person name="Yakovlev I."/>
            <person name="Garbelotto M."/>
            <person name="Martin F."/>
            <person name="Grigoriev I.V."/>
            <person name="Stenlid J."/>
        </authorList>
    </citation>
    <scope>NUCLEOTIDE SEQUENCE [LARGE SCALE GENOMIC DNA]</scope>
    <source>
        <strain evidence="2 3">TC 32-1</strain>
    </source>
</reference>
<feature type="region of interest" description="Disordered" evidence="1">
    <location>
        <begin position="111"/>
        <end position="316"/>
    </location>
</feature>
<dbReference type="HOGENOM" id="CLU_003816_0_0_1"/>
<dbReference type="AlphaFoldDB" id="W4KN08"/>
<organism evidence="2 3">
    <name type="scientific">Heterobasidion irregulare (strain TC 32-1)</name>
    <dbReference type="NCBI Taxonomy" id="747525"/>
    <lineage>
        <taxon>Eukaryota</taxon>
        <taxon>Fungi</taxon>
        <taxon>Dikarya</taxon>
        <taxon>Basidiomycota</taxon>
        <taxon>Agaricomycotina</taxon>
        <taxon>Agaricomycetes</taxon>
        <taxon>Russulales</taxon>
        <taxon>Bondarzewiaceae</taxon>
        <taxon>Heterobasidion</taxon>
        <taxon>Heterobasidion annosum species complex</taxon>
    </lineage>
</organism>
<name>W4KN08_HETIT</name>
<dbReference type="STRING" id="747525.W4KN08"/>
<feature type="compositionally biased region" description="Low complexity" evidence="1">
    <location>
        <begin position="251"/>
        <end position="261"/>
    </location>
</feature>
<feature type="compositionally biased region" description="Basic and acidic residues" evidence="1">
    <location>
        <begin position="513"/>
        <end position="522"/>
    </location>
</feature>
<feature type="compositionally biased region" description="Low complexity" evidence="1">
    <location>
        <begin position="126"/>
        <end position="137"/>
    </location>
</feature>
<feature type="region of interest" description="Disordered" evidence="1">
    <location>
        <begin position="585"/>
        <end position="705"/>
    </location>
</feature>
<dbReference type="KEGG" id="hir:HETIRDRAFT_468891"/>
<sequence>MLSNDVSPTKSSRSKRRSLFRKSSKRASTVPKPSVANSIHSSDHQSLSEKARDGEEAESIFNNANSSTDTFSPVARSIIPEPLTQLPSWYNKDGELTSSSVHQFRARFPIHNPIGPRSYKNHHLLPPSTRPSSVFSPVFPPMNSDGAQEPGWMPAPSRSPSGSPLPTPSSSQTRIQEPGGKRTRKLSNTPHDNVDLLDVSDPWGTNWHHQSPYDVGGLNAERGGTIPEASDGRPGARSRKSSLTGQRHKTTTPSPLSQSTSAIHLQHPDADGLGVSRKLTKRRKPGIRGVFSGSIDTDAPAKAVSAPTTPIDGDIVSQDTLAPLGRKTSKLTSTMSTTSGRASISIASIAPSYLTEKKEKRGSVLGRFARRFSVLRKTPRVHSRQPSAEDGKQIGDRPSLETADRHQTASMEPRVSSSPEKARQSVDVNKRVPPPSTEREEADEVPEPIHIVRAEPEHDLGDGASYMSVEAPFSMGKLTIANPDTPGSAENSPGPYVTSFHVNSAPHPQATEQRSRPSEDRSQPLLIPVTVAYSHEMVETPVALSPSPSPPPRAHHPQHTLAHPHGFIPPHLHAAHLAPEQYFPPTLVSKDEPLPIPNQFEPPSSQTDDSPMSNLSLLVNPPTPQLPSSNVSHIPSPYVPPSAQVPPSPVQPSPTSPQTPTNGMQPSSRDSSPTKRHASRRQKSSGSVKRETETFRLVRSPSAGYVHLTGETIVAHGEQWAVVGSPELPKKSKSTKSRRHERERTETEAVAGPSTEQASSSRLEGTEHARSSQTKESSSSRRHRSQSEHKEHRDRSSIDTPAGMPVNGSVNGGARVERRPSTLARPTSELTSAADLNAVRAKDVWEMERLWKGQSMAYGLDGPQLVYAQSIGERSSASVNGDLQRANTMSGAVHGSSHTSYKLQSPFLSPSPTSSQPYSPIPAPPPPIIYSSTTASGSSPSYIYPNGVRSYPDISTIPSMSSPEPSPPRRAFTNPLPEPPRESPYRPPPLPPSVDDHESASVAEYWNKYAMTTSY</sequence>
<feature type="compositionally biased region" description="Low complexity" evidence="1">
    <location>
        <begin position="154"/>
        <end position="171"/>
    </location>
</feature>
<evidence type="ECO:0000313" key="2">
    <source>
        <dbReference type="EMBL" id="ETW87094.1"/>
    </source>
</evidence>
<proteinExistence type="predicted"/>
<dbReference type="RefSeq" id="XP_009541037.1">
    <property type="nucleotide sequence ID" value="XM_009542742.1"/>
</dbReference>
<dbReference type="OrthoDB" id="3231532at2759"/>
<feature type="region of interest" description="Disordered" evidence="1">
    <location>
        <begin position="375"/>
        <end position="448"/>
    </location>
</feature>
<feature type="compositionally biased region" description="Polar residues" evidence="1">
    <location>
        <begin position="60"/>
        <end position="71"/>
    </location>
</feature>
<keyword evidence="3" id="KW-1185">Reference proteome</keyword>
<feature type="compositionally biased region" description="Basic residues" evidence="1">
    <location>
        <begin position="236"/>
        <end position="250"/>
    </location>
</feature>
<dbReference type="eggNOG" id="ENOG502SJSI">
    <property type="taxonomic scope" value="Eukaryota"/>
</dbReference>
<dbReference type="Proteomes" id="UP000030671">
    <property type="component" value="Unassembled WGS sequence"/>
</dbReference>
<feature type="compositionally biased region" description="Polar residues" evidence="1">
    <location>
        <begin position="889"/>
        <end position="908"/>
    </location>
</feature>
<feature type="region of interest" description="Disordered" evidence="1">
    <location>
        <begin position="889"/>
        <end position="933"/>
    </location>
</feature>
<dbReference type="EMBL" id="KI925454">
    <property type="protein sequence ID" value="ETW87094.1"/>
    <property type="molecule type" value="Genomic_DNA"/>
</dbReference>
<dbReference type="GeneID" id="20677261"/>
<gene>
    <name evidence="2" type="ORF">HETIRDRAFT_468891</name>
</gene>